<proteinExistence type="predicted"/>
<evidence type="ECO:0000313" key="4">
    <source>
        <dbReference type="WBParaSite" id="L893_g16994.t1"/>
    </source>
</evidence>
<keyword evidence="2" id="KW-0812">Transmembrane</keyword>
<keyword evidence="3" id="KW-1185">Reference proteome</keyword>
<feature type="transmembrane region" description="Helical" evidence="2">
    <location>
        <begin position="29"/>
        <end position="48"/>
    </location>
</feature>
<evidence type="ECO:0000256" key="2">
    <source>
        <dbReference type="SAM" id="Phobius"/>
    </source>
</evidence>
<protein>
    <submittedName>
        <fullName evidence="4">Uncharacterized protein</fullName>
    </submittedName>
</protein>
<dbReference type="AlphaFoldDB" id="A0A1I7YJB1"/>
<reference evidence="4" key="1">
    <citation type="submission" date="2016-11" db="UniProtKB">
        <authorList>
            <consortium name="WormBaseParasite"/>
        </authorList>
    </citation>
    <scope>IDENTIFICATION</scope>
</reference>
<feature type="region of interest" description="Disordered" evidence="1">
    <location>
        <begin position="65"/>
        <end position="85"/>
    </location>
</feature>
<accession>A0A1I7YJB1</accession>
<sequence length="85" mass="9818">MTYKIPGHVYPITVPQFNSNVMRSPVSTAMGFFMLFVLAVLLAICGAYKNGFFDHYIARAEEIKRQKEKEQQKEKEKEDETAKTQ</sequence>
<evidence type="ECO:0000313" key="3">
    <source>
        <dbReference type="Proteomes" id="UP000095287"/>
    </source>
</evidence>
<keyword evidence="2" id="KW-1133">Transmembrane helix</keyword>
<name>A0A1I7YJB1_9BILA</name>
<dbReference type="Proteomes" id="UP000095287">
    <property type="component" value="Unplaced"/>
</dbReference>
<organism evidence="3 4">
    <name type="scientific">Steinernema glaseri</name>
    <dbReference type="NCBI Taxonomy" id="37863"/>
    <lineage>
        <taxon>Eukaryota</taxon>
        <taxon>Metazoa</taxon>
        <taxon>Ecdysozoa</taxon>
        <taxon>Nematoda</taxon>
        <taxon>Chromadorea</taxon>
        <taxon>Rhabditida</taxon>
        <taxon>Tylenchina</taxon>
        <taxon>Panagrolaimomorpha</taxon>
        <taxon>Strongyloidoidea</taxon>
        <taxon>Steinernematidae</taxon>
        <taxon>Steinernema</taxon>
    </lineage>
</organism>
<keyword evidence="2" id="KW-0472">Membrane</keyword>
<dbReference type="WBParaSite" id="L893_g16994.t1">
    <property type="protein sequence ID" value="L893_g16994.t1"/>
    <property type="gene ID" value="L893_g16994"/>
</dbReference>
<evidence type="ECO:0000256" key="1">
    <source>
        <dbReference type="SAM" id="MobiDB-lite"/>
    </source>
</evidence>